<proteinExistence type="predicted"/>
<evidence type="ECO:0000313" key="3">
    <source>
        <dbReference type="EMBL" id="MBE1237342.1"/>
    </source>
</evidence>
<evidence type="ECO:0000259" key="2">
    <source>
        <dbReference type="Pfam" id="PF00814"/>
    </source>
</evidence>
<evidence type="ECO:0000313" key="4">
    <source>
        <dbReference type="Proteomes" id="UP000631034"/>
    </source>
</evidence>
<dbReference type="AlphaFoldDB" id="A0A8J6YQB8"/>
<dbReference type="Proteomes" id="UP000631034">
    <property type="component" value="Unassembled WGS sequence"/>
</dbReference>
<dbReference type="Pfam" id="PF00814">
    <property type="entry name" value="TsaD"/>
    <property type="match status" value="1"/>
</dbReference>
<dbReference type="RefSeq" id="WP_192534352.1">
    <property type="nucleotide sequence ID" value="NZ_JACZHT010000004.1"/>
</dbReference>
<dbReference type="PANTHER" id="PTHR11735">
    <property type="entry name" value="TRNA N6-ADENOSINE THREONYLCARBAMOYLTRANSFERASE"/>
    <property type="match status" value="1"/>
</dbReference>
<accession>A0A8J6YQB8</accession>
<name>A0A8J6YQB8_9PROT</name>
<dbReference type="SUPFAM" id="SSF53067">
    <property type="entry name" value="Actin-like ATPase domain"/>
    <property type="match status" value="1"/>
</dbReference>
<dbReference type="GO" id="GO:0002949">
    <property type="term" value="P:tRNA threonylcarbamoyladenosine modification"/>
    <property type="evidence" value="ECO:0007669"/>
    <property type="project" value="InterPro"/>
</dbReference>
<reference evidence="3" key="1">
    <citation type="submission" date="2020-10" db="EMBL/GenBank/DDBJ databases">
        <title>Genome sequence of the unusual species of purple photosynthetic bacteria, Phaeovibrio sulfidiphilus DSM 23193, type strain.</title>
        <authorList>
            <person name="Kyndt J.A."/>
            <person name="Meyer T.E."/>
        </authorList>
    </citation>
    <scope>NUCLEOTIDE SEQUENCE</scope>
    <source>
        <strain evidence="3">DSM 23193</strain>
    </source>
</reference>
<dbReference type="PANTHER" id="PTHR11735:SF11">
    <property type="entry name" value="TRNA THREONYLCARBAMOYLADENOSINE BIOSYNTHESIS PROTEIN TSAB"/>
    <property type="match status" value="1"/>
</dbReference>
<evidence type="ECO:0000256" key="1">
    <source>
        <dbReference type="SAM" id="MobiDB-lite"/>
    </source>
</evidence>
<keyword evidence="4" id="KW-1185">Reference proteome</keyword>
<dbReference type="GO" id="GO:0005829">
    <property type="term" value="C:cytosol"/>
    <property type="evidence" value="ECO:0007669"/>
    <property type="project" value="TreeGrafter"/>
</dbReference>
<sequence>MTRPGLILALDTSMGACSVALDDPSAPERSLSLVRPMLRGQAEALVPLVGELLDRTGVDPRSVEAVAVTVGPGSFTGLRVGLSTARGLALAMGCPVLGLTTFEVLADAALDARPDARVEVLIDTKRGDAYCQAFQGRTPTGLPAALGEGAVVPRTLEREAVLLVDGEPLESDAILYPDPRRLARLARSEQRPAPTTPLYLRSADATPAPNGGRLWS</sequence>
<dbReference type="EMBL" id="JACZHT010000004">
    <property type="protein sequence ID" value="MBE1237342.1"/>
    <property type="molecule type" value="Genomic_DNA"/>
</dbReference>
<dbReference type="Gene3D" id="3.30.420.40">
    <property type="match status" value="2"/>
</dbReference>
<protein>
    <submittedName>
        <fullName evidence="3">tRNA (Adenosine(37)-N6)-threonylcarbamoyltransferase complex dimerization subunit type 1 TsaB</fullName>
    </submittedName>
</protein>
<organism evidence="3 4">
    <name type="scientific">Phaeovibrio sulfidiphilus</name>
    <dbReference type="NCBI Taxonomy" id="1220600"/>
    <lineage>
        <taxon>Bacteria</taxon>
        <taxon>Pseudomonadati</taxon>
        <taxon>Pseudomonadota</taxon>
        <taxon>Alphaproteobacteria</taxon>
        <taxon>Rhodospirillales</taxon>
        <taxon>Rhodospirillaceae</taxon>
        <taxon>Phaeovibrio</taxon>
    </lineage>
</organism>
<dbReference type="InterPro" id="IPR000905">
    <property type="entry name" value="Gcp-like_dom"/>
</dbReference>
<feature type="domain" description="Gcp-like" evidence="2">
    <location>
        <begin position="42"/>
        <end position="132"/>
    </location>
</feature>
<gene>
    <name evidence="3" type="primary">tsaB</name>
    <name evidence="3" type="ORF">IHV25_06740</name>
</gene>
<dbReference type="InterPro" id="IPR022496">
    <property type="entry name" value="T6A_TsaB"/>
</dbReference>
<feature type="region of interest" description="Disordered" evidence="1">
    <location>
        <begin position="186"/>
        <end position="216"/>
    </location>
</feature>
<dbReference type="InterPro" id="IPR043129">
    <property type="entry name" value="ATPase_NBD"/>
</dbReference>
<dbReference type="NCBIfam" id="TIGR03725">
    <property type="entry name" value="T6A_YeaZ"/>
    <property type="match status" value="1"/>
</dbReference>
<comment type="caution">
    <text evidence="3">The sequence shown here is derived from an EMBL/GenBank/DDBJ whole genome shotgun (WGS) entry which is preliminary data.</text>
</comment>